<comment type="caution">
    <text evidence="1">The sequence shown here is derived from an EMBL/GenBank/DDBJ whole genome shotgun (WGS) entry which is preliminary data.</text>
</comment>
<dbReference type="Proteomes" id="UP001408356">
    <property type="component" value="Unassembled WGS sequence"/>
</dbReference>
<evidence type="ECO:0000313" key="2">
    <source>
        <dbReference type="Proteomes" id="UP001408356"/>
    </source>
</evidence>
<organism evidence="1 2">
    <name type="scientific">Seiridium unicorne</name>
    <dbReference type="NCBI Taxonomy" id="138068"/>
    <lineage>
        <taxon>Eukaryota</taxon>
        <taxon>Fungi</taxon>
        <taxon>Dikarya</taxon>
        <taxon>Ascomycota</taxon>
        <taxon>Pezizomycotina</taxon>
        <taxon>Sordariomycetes</taxon>
        <taxon>Xylariomycetidae</taxon>
        <taxon>Amphisphaeriales</taxon>
        <taxon>Sporocadaceae</taxon>
        <taxon>Seiridium</taxon>
    </lineage>
</organism>
<gene>
    <name evidence="1" type="ORF">SUNI508_13528</name>
</gene>
<protein>
    <submittedName>
        <fullName evidence="1">Uncharacterized protein</fullName>
    </submittedName>
</protein>
<dbReference type="EMBL" id="JARVKF010000033">
    <property type="protein sequence ID" value="KAK9424745.1"/>
    <property type="molecule type" value="Genomic_DNA"/>
</dbReference>
<proteinExistence type="predicted"/>
<keyword evidence="2" id="KW-1185">Reference proteome</keyword>
<reference evidence="1 2" key="1">
    <citation type="journal article" date="2024" name="J. Plant Pathol.">
        <title>Sequence and assembly of the genome of Seiridium unicorne, isolate CBS 538.82, causal agent of cypress canker disease.</title>
        <authorList>
            <person name="Scali E."/>
            <person name="Rocca G.D."/>
            <person name="Danti R."/>
            <person name="Garbelotto M."/>
            <person name="Barberini S."/>
            <person name="Baroncelli R."/>
            <person name="Emiliani G."/>
        </authorList>
    </citation>
    <scope>NUCLEOTIDE SEQUENCE [LARGE SCALE GENOMIC DNA]</scope>
    <source>
        <strain evidence="1 2">BM-138-508</strain>
    </source>
</reference>
<evidence type="ECO:0000313" key="1">
    <source>
        <dbReference type="EMBL" id="KAK9424745.1"/>
    </source>
</evidence>
<name>A0ABR2VCV7_9PEZI</name>
<accession>A0ABR2VCV7</accession>
<sequence length="77" mass="8152">MAVTAEPILATLAAASGVYFHDSIGPNGTVSPGSDTTLGPEAVGIIIYSVTGWMNMNQMASVPEYRHQDLTWSPQDN</sequence>